<organism evidence="2 3">
    <name type="scientific">Rhizoctonia solani</name>
    <dbReference type="NCBI Taxonomy" id="456999"/>
    <lineage>
        <taxon>Eukaryota</taxon>
        <taxon>Fungi</taxon>
        <taxon>Dikarya</taxon>
        <taxon>Basidiomycota</taxon>
        <taxon>Agaricomycotina</taxon>
        <taxon>Agaricomycetes</taxon>
        <taxon>Cantharellales</taxon>
        <taxon>Ceratobasidiaceae</taxon>
        <taxon>Rhizoctonia</taxon>
    </lineage>
</organism>
<dbReference type="CDD" id="cd09917">
    <property type="entry name" value="F-box_SF"/>
    <property type="match status" value="1"/>
</dbReference>
<dbReference type="PANTHER" id="PTHR31639">
    <property type="entry name" value="F-BOX PROTEIN-LIKE"/>
    <property type="match status" value="1"/>
</dbReference>
<dbReference type="PANTHER" id="PTHR31639:SF256">
    <property type="entry name" value="OS07G0242900 PROTEIN"/>
    <property type="match status" value="1"/>
</dbReference>
<dbReference type="SMART" id="SM00256">
    <property type="entry name" value="FBOX"/>
    <property type="match status" value="1"/>
</dbReference>
<protein>
    <recommendedName>
        <fullName evidence="1">F-box domain-containing protein</fullName>
    </recommendedName>
</protein>
<dbReference type="AlphaFoldDB" id="A0A8H3A6P9"/>
<feature type="domain" description="F-box" evidence="1">
    <location>
        <begin position="1"/>
        <end position="47"/>
    </location>
</feature>
<dbReference type="PROSITE" id="PS50181">
    <property type="entry name" value="FBOX"/>
    <property type="match status" value="1"/>
</dbReference>
<evidence type="ECO:0000259" key="1">
    <source>
        <dbReference type="PROSITE" id="PS50181"/>
    </source>
</evidence>
<dbReference type="EMBL" id="CAJMWT010001440">
    <property type="protein sequence ID" value="CAE6402058.1"/>
    <property type="molecule type" value="Genomic_DNA"/>
</dbReference>
<dbReference type="InterPro" id="IPR036047">
    <property type="entry name" value="F-box-like_dom_sf"/>
</dbReference>
<comment type="caution">
    <text evidence="2">The sequence shown here is derived from an EMBL/GenBank/DDBJ whole genome shotgun (WGS) entry which is preliminary data.</text>
</comment>
<dbReference type="SUPFAM" id="SSF52047">
    <property type="entry name" value="RNI-like"/>
    <property type="match status" value="1"/>
</dbReference>
<name>A0A8H3A6P9_9AGAM</name>
<dbReference type="Pfam" id="PF12937">
    <property type="entry name" value="F-box-like"/>
    <property type="match status" value="1"/>
</dbReference>
<proteinExistence type="predicted"/>
<dbReference type="InterPro" id="IPR001810">
    <property type="entry name" value="F-box_dom"/>
</dbReference>
<evidence type="ECO:0000313" key="2">
    <source>
        <dbReference type="EMBL" id="CAE6402058.1"/>
    </source>
</evidence>
<dbReference type="Gene3D" id="1.20.1280.50">
    <property type="match status" value="1"/>
</dbReference>
<sequence>MSVSILPHEMLACILGYLPMRDLATVSLLCRTWRDLAFKHLYAYVHISRASHLASLASRVASHNGHGPRSIAAHLKRFRIDNLRSTSHESDVLVYESLVHLELLVPCLAKLRYLEWDAWFAYDAKYLKLFQTHCQSLKGVELIITNLWPAKSDQFKLCFNFSNLSHISITLPGITFMSAEHSSGYLPPLTQLLTACPGLVSLTLKNMPPCPISVVNIVSSLGSNFVFSDLLIFRIHWISEKYQPVGDNINWSNFFSPPHSDSHRLRSFFLRHKGIEDLALGWSCGTSYEERIDPNEIVLLFPSLKRFEGPAFLCNAITKSDIAQNLEVLTIVDPFMENTDWLDTMGGELRSMPKLRSLIIRAHGEDDILDPLVLDNFISAAPGIETLECRPAVHDFVAVLIAISHAPKLRKLVAYGPSWVASALDQEFIEISAGEDWINMISRVAKRCHSLESFENVNGWIGDLCWQIVRDESGKYQSVINVG</sequence>
<reference evidence="2" key="1">
    <citation type="submission" date="2021-01" db="EMBL/GenBank/DDBJ databases">
        <authorList>
            <person name="Kaushik A."/>
        </authorList>
    </citation>
    <scope>NUCLEOTIDE SEQUENCE</scope>
    <source>
        <strain evidence="2">AG2-2IIIB</strain>
    </source>
</reference>
<dbReference type="Proteomes" id="UP000663843">
    <property type="component" value="Unassembled WGS sequence"/>
</dbReference>
<dbReference type="SUPFAM" id="SSF81383">
    <property type="entry name" value="F-box domain"/>
    <property type="match status" value="1"/>
</dbReference>
<accession>A0A8H3A6P9</accession>
<gene>
    <name evidence="2" type="ORF">RDB_LOCUS37050</name>
</gene>
<evidence type="ECO:0000313" key="3">
    <source>
        <dbReference type="Proteomes" id="UP000663843"/>
    </source>
</evidence>